<evidence type="ECO:0000256" key="2">
    <source>
        <dbReference type="SAM" id="SignalP"/>
    </source>
</evidence>
<protein>
    <submittedName>
        <fullName evidence="3">Outer membrane chaperone Skp</fullName>
    </submittedName>
</protein>
<evidence type="ECO:0000256" key="1">
    <source>
        <dbReference type="SAM" id="MobiDB-lite"/>
    </source>
</evidence>
<keyword evidence="4" id="KW-1185">Reference proteome</keyword>
<accession>A0A2V4MS57</accession>
<gene>
    <name evidence="3" type="ORF">DI396_05175</name>
</gene>
<comment type="caution">
    <text evidence="3">The sequence shown here is derived from an EMBL/GenBank/DDBJ whole genome shotgun (WGS) entry which is preliminary data.</text>
</comment>
<reference evidence="3 4" key="1">
    <citation type="submission" date="2018-05" db="EMBL/GenBank/DDBJ databases">
        <title>Oceanovita maritima gen. nov., sp. nov., a marine bacterium in the family Rhodobacteraceae isolated from surface seawater of Lundu port Xiamen, China.</title>
        <authorList>
            <person name="Hetharua B.H."/>
            <person name="Min D."/>
            <person name="Liao H."/>
            <person name="Tian Y."/>
        </authorList>
    </citation>
    <scope>NUCLEOTIDE SEQUENCE [LARGE SCALE GENOMIC DNA]</scope>
    <source>
        <strain evidence="3 4">FSX-11</strain>
    </source>
</reference>
<dbReference type="OrthoDB" id="7868372at2"/>
<feature type="region of interest" description="Disordered" evidence="1">
    <location>
        <begin position="190"/>
        <end position="237"/>
    </location>
</feature>
<dbReference type="SMART" id="SM00935">
    <property type="entry name" value="OmpH"/>
    <property type="match status" value="1"/>
</dbReference>
<dbReference type="EMBL" id="QFVT01000003">
    <property type="protein sequence ID" value="PYC48379.1"/>
    <property type="molecule type" value="Genomic_DNA"/>
</dbReference>
<sequence>MWQRASFLIIAAALAAVPAPVVRAQGLGGAGFSIGHPDETLQNSVAVIDLDRLFLESAFGGRVARDFETRRAALMAENRSIEAALVEEERKLTEDRAGLAPADFRALADQFDEKVQRIRREQDVKVAALGQDNEAAQRLFLRAADPVLTDLMQEIGAGVLIERRYVLKMLDRVDVTALAIERVDAAIGTGGALEGGADTPQDSQKNNAEDNDQDGKAALTPSAPEPAQDVAQPPSEE</sequence>
<name>A0A2V4MS57_9RHOB</name>
<dbReference type="InterPro" id="IPR005632">
    <property type="entry name" value="Chaperone_Skp"/>
</dbReference>
<dbReference type="InterPro" id="IPR024930">
    <property type="entry name" value="Skp_dom_sf"/>
</dbReference>
<keyword evidence="2" id="KW-0732">Signal</keyword>
<evidence type="ECO:0000313" key="4">
    <source>
        <dbReference type="Proteomes" id="UP000248012"/>
    </source>
</evidence>
<dbReference type="Proteomes" id="UP000248012">
    <property type="component" value="Unassembled WGS sequence"/>
</dbReference>
<dbReference type="GO" id="GO:0051082">
    <property type="term" value="F:unfolded protein binding"/>
    <property type="evidence" value="ECO:0007669"/>
    <property type="project" value="InterPro"/>
</dbReference>
<feature type="signal peptide" evidence="2">
    <location>
        <begin position="1"/>
        <end position="24"/>
    </location>
</feature>
<dbReference type="Gene3D" id="3.30.910.20">
    <property type="entry name" value="Skp domain"/>
    <property type="match status" value="1"/>
</dbReference>
<dbReference type="Pfam" id="PF03938">
    <property type="entry name" value="OmpH"/>
    <property type="match status" value="1"/>
</dbReference>
<organism evidence="3 4">
    <name type="scientific">Litorivita pollutaquae</name>
    <dbReference type="NCBI Taxonomy" id="2200892"/>
    <lineage>
        <taxon>Bacteria</taxon>
        <taxon>Pseudomonadati</taxon>
        <taxon>Pseudomonadota</taxon>
        <taxon>Alphaproteobacteria</taxon>
        <taxon>Rhodobacterales</taxon>
        <taxon>Paracoccaceae</taxon>
        <taxon>Litorivita</taxon>
    </lineage>
</organism>
<dbReference type="AlphaFoldDB" id="A0A2V4MS57"/>
<evidence type="ECO:0000313" key="3">
    <source>
        <dbReference type="EMBL" id="PYC48379.1"/>
    </source>
</evidence>
<proteinExistence type="predicted"/>
<dbReference type="SUPFAM" id="SSF111384">
    <property type="entry name" value="OmpH-like"/>
    <property type="match status" value="1"/>
</dbReference>
<feature type="chain" id="PRO_5015876910" evidence="2">
    <location>
        <begin position="25"/>
        <end position="237"/>
    </location>
</feature>